<evidence type="ECO:0000313" key="3">
    <source>
        <dbReference type="EMBL" id="KAE8258580.1"/>
    </source>
</evidence>
<accession>A0A8T8TDR2</accession>
<organism evidence="3 4">
    <name type="scientific">Tilletia caries</name>
    <name type="common">wheat bunt fungus</name>
    <dbReference type="NCBI Taxonomy" id="13290"/>
    <lineage>
        <taxon>Eukaryota</taxon>
        <taxon>Fungi</taxon>
        <taxon>Dikarya</taxon>
        <taxon>Basidiomycota</taxon>
        <taxon>Ustilaginomycotina</taxon>
        <taxon>Exobasidiomycetes</taxon>
        <taxon>Tilletiales</taxon>
        <taxon>Tilletiaceae</taxon>
        <taxon>Tilletia</taxon>
    </lineage>
</organism>
<dbReference type="Proteomes" id="UP000077671">
    <property type="component" value="Unassembled WGS sequence"/>
</dbReference>
<feature type="region of interest" description="Disordered" evidence="1">
    <location>
        <begin position="45"/>
        <end position="69"/>
    </location>
</feature>
<evidence type="ECO:0000313" key="2">
    <source>
        <dbReference type="EMBL" id="CAD6913746.1"/>
    </source>
</evidence>
<feature type="compositionally biased region" description="Basic and acidic residues" evidence="1">
    <location>
        <begin position="23"/>
        <end position="32"/>
    </location>
</feature>
<proteinExistence type="predicted"/>
<protein>
    <submittedName>
        <fullName evidence="3">Uncharacterized protein</fullName>
    </submittedName>
</protein>
<gene>
    <name evidence="3" type="ORF">A4X03_0g4337</name>
    <name evidence="2" type="ORF">JKIAZH3_G7626</name>
</gene>
<evidence type="ECO:0000313" key="4">
    <source>
        <dbReference type="Proteomes" id="UP000077671"/>
    </source>
</evidence>
<sequence>MATQDKTNDNNNPFLIRLPRRNKKEELTDEETNKELLKQRKIAMGRDDFDDYETDHHEEVEDDSDGDSEVHHITVKLQCPGDPDAPIARDRNPTILGACQSVFITGRTSLDDFLKLVQSKGSVELLEPKEDGKKLVNPWTYGIFSSGRGTTMKDLTALNLSLREADLIYKRWRDNLRSGDKNPIKGTIVVTGTRKPPAAKPKEKKQGGTNSPAMDPKTMDALLAIFSANHCSDLNCLSKSALHPACWPIVGTNPPRHLVLTNESAHKWAVALADGVPGVDEHHPPLVAPYVVTEDGFRIFKVKKETSNAAKKDPEQDKENIPPHSSQASSDGGIEFLGWAKPNDLPSGFLPRYGRHMKIDVFATEYDLSADVLTKLLNYDISKPSAAAEMTAEHMKNAGLSEGQQLGLKSALLQWREHGASGPELMQTPPTTSTSKKRKYTKRWGSGTGSVKKPRKPDEVHDVPGQVGDASGPSAPGPSRTAAA</sequence>
<name>A0A8T8TDR2_9BASI</name>
<comment type="caution">
    <text evidence="3">The sequence shown here is derived from an EMBL/GenBank/DDBJ whole genome shotgun (WGS) entry which is preliminary data.</text>
</comment>
<feature type="region of interest" description="Disordered" evidence="1">
    <location>
        <begin position="420"/>
        <end position="484"/>
    </location>
</feature>
<evidence type="ECO:0000313" key="5">
    <source>
        <dbReference type="Proteomes" id="UP000836402"/>
    </source>
</evidence>
<dbReference type="EMBL" id="CAJHJG010001636">
    <property type="protein sequence ID" value="CAD6913746.1"/>
    <property type="molecule type" value="Genomic_DNA"/>
</dbReference>
<feature type="compositionally biased region" description="Basic and acidic residues" evidence="1">
    <location>
        <begin position="307"/>
        <end position="321"/>
    </location>
</feature>
<feature type="region of interest" description="Disordered" evidence="1">
    <location>
        <begin position="307"/>
        <end position="333"/>
    </location>
</feature>
<feature type="region of interest" description="Disordered" evidence="1">
    <location>
        <begin position="1"/>
        <end position="32"/>
    </location>
</feature>
<dbReference type="Proteomes" id="UP000836402">
    <property type="component" value="Unassembled WGS sequence"/>
</dbReference>
<feature type="region of interest" description="Disordered" evidence="1">
    <location>
        <begin position="183"/>
        <end position="214"/>
    </location>
</feature>
<reference evidence="2" key="3">
    <citation type="submission" date="2020-10" db="EMBL/GenBank/DDBJ databases">
        <authorList>
            <person name="Sedaghatjoo S."/>
        </authorList>
    </citation>
    <scope>NUCLEOTIDE SEQUENCE</scope>
    <source>
        <strain evidence="2">AZH3</strain>
    </source>
</reference>
<reference evidence="3" key="2">
    <citation type="journal article" date="2019" name="IMA Fungus">
        <title>Genome sequencing and comparison of five Tilletia species to identify candidate genes for the detection of regulated species infecting wheat.</title>
        <authorList>
            <person name="Nguyen H.D.T."/>
            <person name="Sultana T."/>
            <person name="Kesanakurti P."/>
            <person name="Hambleton S."/>
        </authorList>
    </citation>
    <scope>NUCLEOTIDE SEQUENCE</scope>
    <source>
        <strain evidence="3">DAOMC 238032</strain>
    </source>
</reference>
<dbReference type="AlphaFoldDB" id="A0A8T8TDR2"/>
<evidence type="ECO:0000256" key="1">
    <source>
        <dbReference type="SAM" id="MobiDB-lite"/>
    </source>
</evidence>
<reference evidence="3" key="1">
    <citation type="submission" date="2016-04" db="EMBL/GenBank/DDBJ databases">
        <authorList>
            <person name="Nguyen H.D."/>
            <person name="Kesanakurti P."/>
            <person name="Cullis J."/>
            <person name="Levesque C.A."/>
            <person name="Hambleton S."/>
        </authorList>
    </citation>
    <scope>NUCLEOTIDE SEQUENCE</scope>
    <source>
        <strain evidence="3">DAOMC 238032</strain>
    </source>
</reference>
<keyword evidence="5" id="KW-1185">Reference proteome</keyword>
<dbReference type="EMBL" id="LWDD02000579">
    <property type="protein sequence ID" value="KAE8258580.1"/>
    <property type="molecule type" value="Genomic_DNA"/>
</dbReference>
<feature type="compositionally biased region" description="Polar residues" evidence="1">
    <location>
        <begin position="1"/>
        <end position="13"/>
    </location>
</feature>